<keyword evidence="3" id="KW-1185">Reference proteome</keyword>
<evidence type="ECO:0000313" key="3">
    <source>
        <dbReference type="Proteomes" id="UP001341840"/>
    </source>
</evidence>
<gene>
    <name evidence="2" type="ORF">PIB30_072159</name>
</gene>
<feature type="region of interest" description="Disordered" evidence="1">
    <location>
        <begin position="1"/>
        <end position="25"/>
    </location>
</feature>
<dbReference type="EMBL" id="JASCZI010121677">
    <property type="protein sequence ID" value="MED6162609.1"/>
    <property type="molecule type" value="Genomic_DNA"/>
</dbReference>
<dbReference type="Proteomes" id="UP001341840">
    <property type="component" value="Unassembled WGS sequence"/>
</dbReference>
<feature type="compositionally biased region" description="Basic and acidic residues" evidence="1">
    <location>
        <begin position="1"/>
        <end position="17"/>
    </location>
</feature>
<evidence type="ECO:0000313" key="2">
    <source>
        <dbReference type="EMBL" id="MED6162609.1"/>
    </source>
</evidence>
<reference evidence="2 3" key="1">
    <citation type="journal article" date="2023" name="Plants (Basel)">
        <title>Bridging the Gap: Combining Genomics and Transcriptomics Approaches to Understand Stylosanthes scabra, an Orphan Legume from the Brazilian Caatinga.</title>
        <authorList>
            <person name="Ferreira-Neto J.R.C."/>
            <person name="da Silva M.D."/>
            <person name="Binneck E."/>
            <person name="de Melo N.F."/>
            <person name="da Silva R.H."/>
            <person name="de Melo A.L.T.M."/>
            <person name="Pandolfi V."/>
            <person name="Bustamante F.O."/>
            <person name="Brasileiro-Vidal A.C."/>
            <person name="Benko-Iseppon A.M."/>
        </authorList>
    </citation>
    <scope>NUCLEOTIDE SEQUENCE [LARGE SCALE GENOMIC DNA]</scope>
    <source>
        <tissue evidence="2">Leaves</tissue>
    </source>
</reference>
<feature type="region of interest" description="Disordered" evidence="1">
    <location>
        <begin position="122"/>
        <end position="207"/>
    </location>
</feature>
<sequence length="234" mass="25722">MVSESLKGERMAKVHEPENDDELPDVQFTPEALEALAEPYKDTVVIKVLDKNFSYTAITHKLRSAWIPRDAMKHFGHVTRECPKGEVISKDAHAQLVLYMAKEGRKFEEDSQDNNVHSLKVESDIHATNVNDNDGWAQVNRRGKPKMDQSPKKSTSIPAPAIVKDPSLSKAPAAAPPNFTPSTSQGHKKRRPPSLQNSPVDSRETVVVANSNCAINISSVEAQTQDHGKGPTTA</sequence>
<organism evidence="2 3">
    <name type="scientific">Stylosanthes scabra</name>
    <dbReference type="NCBI Taxonomy" id="79078"/>
    <lineage>
        <taxon>Eukaryota</taxon>
        <taxon>Viridiplantae</taxon>
        <taxon>Streptophyta</taxon>
        <taxon>Embryophyta</taxon>
        <taxon>Tracheophyta</taxon>
        <taxon>Spermatophyta</taxon>
        <taxon>Magnoliopsida</taxon>
        <taxon>eudicotyledons</taxon>
        <taxon>Gunneridae</taxon>
        <taxon>Pentapetalae</taxon>
        <taxon>rosids</taxon>
        <taxon>fabids</taxon>
        <taxon>Fabales</taxon>
        <taxon>Fabaceae</taxon>
        <taxon>Papilionoideae</taxon>
        <taxon>50 kb inversion clade</taxon>
        <taxon>dalbergioids sensu lato</taxon>
        <taxon>Dalbergieae</taxon>
        <taxon>Pterocarpus clade</taxon>
        <taxon>Stylosanthes</taxon>
    </lineage>
</organism>
<proteinExistence type="predicted"/>
<accession>A0ABU6UNG6</accession>
<name>A0ABU6UNG6_9FABA</name>
<evidence type="ECO:0000256" key="1">
    <source>
        <dbReference type="SAM" id="MobiDB-lite"/>
    </source>
</evidence>
<comment type="caution">
    <text evidence="2">The sequence shown here is derived from an EMBL/GenBank/DDBJ whole genome shotgun (WGS) entry which is preliminary data.</text>
</comment>
<protein>
    <submittedName>
        <fullName evidence="2">Uncharacterized protein</fullName>
    </submittedName>
</protein>